<accession>A0A8H6ZEL8</accession>
<feature type="coiled-coil region" evidence="1">
    <location>
        <begin position="63"/>
        <end position="125"/>
    </location>
</feature>
<protein>
    <submittedName>
        <fullName evidence="3">Uncharacterized protein</fullName>
    </submittedName>
</protein>
<feature type="compositionally biased region" description="Polar residues" evidence="2">
    <location>
        <begin position="445"/>
        <end position="465"/>
    </location>
</feature>
<feature type="region of interest" description="Disordered" evidence="2">
    <location>
        <begin position="181"/>
        <end position="268"/>
    </location>
</feature>
<feature type="compositionally biased region" description="Polar residues" evidence="2">
    <location>
        <begin position="568"/>
        <end position="578"/>
    </location>
</feature>
<reference evidence="3" key="1">
    <citation type="submission" date="2020-05" db="EMBL/GenBank/DDBJ databases">
        <title>Mycena genomes resolve the evolution of fungal bioluminescence.</title>
        <authorList>
            <person name="Tsai I.J."/>
        </authorList>
    </citation>
    <scope>NUCLEOTIDE SEQUENCE</scope>
    <source>
        <strain evidence="3">160909Yilan</strain>
    </source>
</reference>
<feature type="compositionally biased region" description="Polar residues" evidence="2">
    <location>
        <begin position="478"/>
        <end position="497"/>
    </location>
</feature>
<evidence type="ECO:0000313" key="4">
    <source>
        <dbReference type="Proteomes" id="UP000623467"/>
    </source>
</evidence>
<feature type="compositionally biased region" description="Polar residues" evidence="2">
    <location>
        <begin position="329"/>
        <end position="340"/>
    </location>
</feature>
<gene>
    <name evidence="3" type="ORF">MSAN_00006300</name>
</gene>
<dbReference type="OrthoDB" id="3008370at2759"/>
<sequence>MSMPEPTTAPVAESSRRHSHRSKATTSVRDLTALILKEQSDHRETQRELLRVNELLHLANMRADAAEKNVTLAIERLKNVNEERLAAVREAARANESLELYKFQLETAQHEIHRAQSVFNIVERERYQAEVAGAKSRTAARRLNEEHKIYLAREEGRRAGMKEGFQAGRLGIWADGGGTPAPSNFGDTQLYDYYTDDFDNEPLESPNGSITPEEELDSGPSSSPSPNPPSIAPPRSTVPPSQQRPPSIAAPTQSHGTPAPLPIPPPVPAATAPLSPLFTPFHDIHPISVHNEAPHPRHEHVAVPPEGYIPTTGPDGLVHIPPAHEFSFQPESTAPRSNASVGEESVIAPSTYTYTKAMSLRQHARSPGQRTNGAPSIIAESVRRAPSAAGSIRPVQMPTPRMNTNLAGIEHQAQQRSSFSSDFYGGGGPAQPPLPSDESDPIPINIQSPSRRSYTSSAQIGSPSMGNKLFGPSIADPSGNSRPLSRPSTNIPGSPSATLPLGFQRASPSVRGTSPMPGAYMAPSEAGAPDSVVSYVPEDLDLESLSTQTSMDTLTTPPPGKQRRQPRTAASQGSRAAQ</sequence>
<feature type="region of interest" description="Disordered" evidence="2">
    <location>
        <begin position="1"/>
        <end position="26"/>
    </location>
</feature>
<keyword evidence="4" id="KW-1185">Reference proteome</keyword>
<feature type="compositionally biased region" description="Polar residues" evidence="2">
    <location>
        <begin position="544"/>
        <end position="555"/>
    </location>
</feature>
<dbReference type="EMBL" id="JACAZH010000001">
    <property type="protein sequence ID" value="KAF7375919.1"/>
    <property type="molecule type" value="Genomic_DNA"/>
</dbReference>
<feature type="compositionally biased region" description="Polar residues" evidence="2">
    <location>
        <begin position="238"/>
        <end position="256"/>
    </location>
</feature>
<dbReference type="AlphaFoldDB" id="A0A8H6ZEL8"/>
<name>A0A8H6ZEL8_9AGAR</name>
<dbReference type="Proteomes" id="UP000623467">
    <property type="component" value="Unassembled WGS sequence"/>
</dbReference>
<feature type="compositionally biased region" description="Pro residues" evidence="2">
    <location>
        <begin position="223"/>
        <end position="232"/>
    </location>
</feature>
<feature type="compositionally biased region" description="Basic and acidic residues" evidence="2">
    <location>
        <begin position="292"/>
        <end position="301"/>
    </location>
</feature>
<organism evidence="3 4">
    <name type="scientific">Mycena sanguinolenta</name>
    <dbReference type="NCBI Taxonomy" id="230812"/>
    <lineage>
        <taxon>Eukaryota</taxon>
        <taxon>Fungi</taxon>
        <taxon>Dikarya</taxon>
        <taxon>Basidiomycota</taxon>
        <taxon>Agaricomycotina</taxon>
        <taxon>Agaricomycetes</taxon>
        <taxon>Agaricomycetidae</taxon>
        <taxon>Agaricales</taxon>
        <taxon>Marasmiineae</taxon>
        <taxon>Mycenaceae</taxon>
        <taxon>Mycena</taxon>
    </lineage>
</organism>
<feature type="region of interest" description="Disordered" evidence="2">
    <location>
        <begin position="288"/>
        <end position="344"/>
    </location>
</feature>
<evidence type="ECO:0000313" key="3">
    <source>
        <dbReference type="EMBL" id="KAF7375919.1"/>
    </source>
</evidence>
<keyword evidence="1" id="KW-0175">Coiled coil</keyword>
<evidence type="ECO:0000256" key="2">
    <source>
        <dbReference type="SAM" id="MobiDB-lite"/>
    </source>
</evidence>
<feature type="region of interest" description="Disordered" evidence="2">
    <location>
        <begin position="360"/>
        <end position="578"/>
    </location>
</feature>
<feature type="compositionally biased region" description="Pro residues" evidence="2">
    <location>
        <begin position="259"/>
        <end position="268"/>
    </location>
</feature>
<comment type="caution">
    <text evidence="3">The sequence shown here is derived from an EMBL/GenBank/DDBJ whole genome shotgun (WGS) entry which is preliminary data.</text>
</comment>
<proteinExistence type="predicted"/>
<feature type="compositionally biased region" description="Polar residues" evidence="2">
    <location>
        <begin position="401"/>
        <end position="416"/>
    </location>
</feature>
<evidence type="ECO:0000256" key="1">
    <source>
        <dbReference type="SAM" id="Coils"/>
    </source>
</evidence>